<feature type="domain" description="Glycosyl transferase family 25" evidence="1">
    <location>
        <begin position="19"/>
        <end position="192"/>
    </location>
</feature>
<evidence type="ECO:0000313" key="3">
    <source>
        <dbReference type="Proteomes" id="UP000245887"/>
    </source>
</evidence>
<evidence type="ECO:0000313" key="2">
    <source>
        <dbReference type="EMBL" id="PVY70344.1"/>
    </source>
</evidence>
<comment type="caution">
    <text evidence="2">The sequence shown here is derived from an EMBL/GenBank/DDBJ whole genome shotgun (WGS) entry which is preliminary data.</text>
</comment>
<organism evidence="2 3">
    <name type="scientific">Tamilnaduibacter salinus</name>
    <dbReference type="NCBI Taxonomy" id="1484056"/>
    <lineage>
        <taxon>Bacteria</taxon>
        <taxon>Pseudomonadati</taxon>
        <taxon>Pseudomonadota</taxon>
        <taxon>Gammaproteobacteria</taxon>
        <taxon>Pseudomonadales</taxon>
        <taxon>Marinobacteraceae</taxon>
        <taxon>Tamilnaduibacter</taxon>
    </lineage>
</organism>
<dbReference type="CDD" id="cd06532">
    <property type="entry name" value="Glyco_transf_25"/>
    <property type="match status" value="1"/>
</dbReference>
<name>A0A2U1CTZ0_9GAMM</name>
<accession>A0A2U1CTZ0</accession>
<dbReference type="Proteomes" id="UP000245887">
    <property type="component" value="Unassembled WGS sequence"/>
</dbReference>
<proteinExistence type="predicted"/>
<sequence>MTTDHGRITVGRERPISLEILVISLGRATDRRAAIQEQFDDLGLPFTFLDAVDGQQSHPLFSKYNASKASLIGEIPLSAGHLGCYASHYLAWQQCVNDGQPKIVLEDDALLHTDAFLAFLEHIPELPRQLECVRLFSNKSRKTQNMPVFSRPDLTIAKFTRGHKSATGYYLTPDGARKFLEHAQSWAEPLDIEMDQFWANKVECFGTLPPCLTNNAAFDSAIDKGIDTAEARQGLMRWRWRVYNWVIRLPRMLHNLGFLVKWSVRKEL</sequence>
<dbReference type="GO" id="GO:0016740">
    <property type="term" value="F:transferase activity"/>
    <property type="evidence" value="ECO:0007669"/>
    <property type="project" value="UniProtKB-KW"/>
</dbReference>
<dbReference type="Pfam" id="PF01755">
    <property type="entry name" value="Glyco_transf_25"/>
    <property type="match status" value="1"/>
</dbReference>
<dbReference type="RefSeq" id="WP_165819283.1">
    <property type="nucleotide sequence ID" value="NZ_QEKQ01000009.1"/>
</dbReference>
<dbReference type="EMBL" id="QEKQ01000009">
    <property type="protein sequence ID" value="PVY70344.1"/>
    <property type="molecule type" value="Genomic_DNA"/>
</dbReference>
<gene>
    <name evidence="2" type="ORF">C8D92_10996</name>
</gene>
<dbReference type="InterPro" id="IPR002654">
    <property type="entry name" value="Glyco_trans_25"/>
</dbReference>
<evidence type="ECO:0000259" key="1">
    <source>
        <dbReference type="Pfam" id="PF01755"/>
    </source>
</evidence>
<keyword evidence="2" id="KW-0808">Transferase</keyword>
<reference evidence="2 3" key="1">
    <citation type="submission" date="2018-04" db="EMBL/GenBank/DDBJ databases">
        <title>Genomic Encyclopedia of Type Strains, Phase IV (KMG-IV): sequencing the most valuable type-strain genomes for metagenomic binning, comparative biology and taxonomic classification.</title>
        <authorList>
            <person name="Goeker M."/>
        </authorList>
    </citation>
    <scope>NUCLEOTIDE SEQUENCE [LARGE SCALE GENOMIC DNA]</scope>
    <source>
        <strain evidence="2 3">DSM 28688</strain>
    </source>
</reference>
<dbReference type="AlphaFoldDB" id="A0A2U1CTZ0"/>
<protein>
    <submittedName>
        <fullName evidence="2">Glycosyl transferase family 25</fullName>
    </submittedName>
</protein>